<reference evidence="1 2" key="1">
    <citation type="submission" date="2010-02" db="EMBL/GenBank/DDBJ databases">
        <authorList>
            <person name="Weinstock G."/>
            <person name="Sodergren E."/>
            <person name="Clifton S."/>
            <person name="Fulton L."/>
            <person name="Fulton B."/>
            <person name="Courtney L."/>
            <person name="Fronick C."/>
            <person name="Harrison M."/>
            <person name="Strong C."/>
            <person name="Farmer C."/>
            <person name="Delahaunty K."/>
            <person name="Markovic C."/>
            <person name="Hall O."/>
            <person name="Minx P."/>
            <person name="Tomlinson C."/>
            <person name="Mitreva M."/>
            <person name="Nelson J."/>
            <person name="Hou S."/>
            <person name="Wollam A."/>
            <person name="Pepin K.H."/>
            <person name="Johnson M."/>
            <person name="Bhonagiri V."/>
            <person name="Zhang X."/>
            <person name="Suruliraj S."/>
            <person name="Warren W."/>
            <person name="Chinwalla A."/>
            <person name="Mardis E.R."/>
            <person name="Wilson R.K."/>
        </authorList>
    </citation>
    <scope>NUCLEOTIDE SEQUENCE [LARGE SCALE GENOMIC DNA]</scope>
    <source>
        <strain evidence="1 2">ATCC 23685</strain>
    </source>
</reference>
<gene>
    <name evidence="1" type="ORF">EDWATA_01608</name>
</gene>
<dbReference type="HOGENOM" id="CLU_3308778_0_0_6"/>
<organism evidence="1 2">
    <name type="scientific">Edwardsiella tarda ATCC 23685</name>
    <dbReference type="NCBI Taxonomy" id="500638"/>
    <lineage>
        <taxon>Bacteria</taxon>
        <taxon>Pseudomonadati</taxon>
        <taxon>Pseudomonadota</taxon>
        <taxon>Gammaproteobacteria</taxon>
        <taxon>Enterobacterales</taxon>
        <taxon>Hafniaceae</taxon>
        <taxon>Edwardsiella</taxon>
    </lineage>
</organism>
<comment type="caution">
    <text evidence="1">The sequence shown here is derived from an EMBL/GenBank/DDBJ whole genome shotgun (WGS) entry which is preliminary data.</text>
</comment>
<dbReference type="EMBL" id="ADGK01000092">
    <property type="protein sequence ID" value="EFE23385.1"/>
    <property type="molecule type" value="Genomic_DNA"/>
</dbReference>
<accession>D4F4D7</accession>
<evidence type="ECO:0000313" key="2">
    <source>
        <dbReference type="Proteomes" id="UP000003692"/>
    </source>
</evidence>
<dbReference type="Proteomes" id="UP000003692">
    <property type="component" value="Unassembled WGS sequence"/>
</dbReference>
<sequence length="39" mass="4560">MYRTTPGDGIRLSVIYLLHSRRTPCVMSFSIILFIKIIF</sequence>
<protein>
    <submittedName>
        <fullName evidence="1">Uncharacterized protein</fullName>
    </submittedName>
</protein>
<name>D4F4D7_EDWTA</name>
<proteinExistence type="predicted"/>
<evidence type="ECO:0000313" key="1">
    <source>
        <dbReference type="EMBL" id="EFE23385.1"/>
    </source>
</evidence>
<dbReference type="AlphaFoldDB" id="D4F4D7"/>